<gene>
    <name evidence="2" type="ORF">NDU88_003377</name>
</gene>
<evidence type="ECO:0000256" key="1">
    <source>
        <dbReference type="SAM" id="MobiDB-lite"/>
    </source>
</evidence>
<organism evidence="2 3">
    <name type="scientific">Pleurodeles waltl</name>
    <name type="common">Iberian ribbed newt</name>
    <dbReference type="NCBI Taxonomy" id="8319"/>
    <lineage>
        <taxon>Eukaryota</taxon>
        <taxon>Metazoa</taxon>
        <taxon>Chordata</taxon>
        <taxon>Craniata</taxon>
        <taxon>Vertebrata</taxon>
        <taxon>Euteleostomi</taxon>
        <taxon>Amphibia</taxon>
        <taxon>Batrachia</taxon>
        <taxon>Caudata</taxon>
        <taxon>Salamandroidea</taxon>
        <taxon>Salamandridae</taxon>
        <taxon>Pleurodelinae</taxon>
        <taxon>Pleurodeles</taxon>
    </lineage>
</organism>
<dbReference type="AlphaFoldDB" id="A0AAV7NI14"/>
<dbReference type="Proteomes" id="UP001066276">
    <property type="component" value="Chromosome 8"/>
</dbReference>
<keyword evidence="3" id="KW-1185">Reference proteome</keyword>
<evidence type="ECO:0000313" key="3">
    <source>
        <dbReference type="Proteomes" id="UP001066276"/>
    </source>
</evidence>
<accession>A0AAV7NI14</accession>
<dbReference type="EMBL" id="JANPWB010000012">
    <property type="protein sequence ID" value="KAJ1115151.1"/>
    <property type="molecule type" value="Genomic_DNA"/>
</dbReference>
<feature type="region of interest" description="Disordered" evidence="1">
    <location>
        <begin position="1"/>
        <end position="35"/>
    </location>
</feature>
<protein>
    <submittedName>
        <fullName evidence="2">Uncharacterized protein</fullName>
    </submittedName>
</protein>
<comment type="caution">
    <text evidence="2">The sequence shown here is derived from an EMBL/GenBank/DDBJ whole genome shotgun (WGS) entry which is preliminary data.</text>
</comment>
<reference evidence="2" key="1">
    <citation type="journal article" date="2022" name="bioRxiv">
        <title>Sequencing and chromosome-scale assembly of the giantPleurodeles waltlgenome.</title>
        <authorList>
            <person name="Brown T."/>
            <person name="Elewa A."/>
            <person name="Iarovenko S."/>
            <person name="Subramanian E."/>
            <person name="Araus A.J."/>
            <person name="Petzold A."/>
            <person name="Susuki M."/>
            <person name="Suzuki K.-i.T."/>
            <person name="Hayashi T."/>
            <person name="Toyoda A."/>
            <person name="Oliveira C."/>
            <person name="Osipova E."/>
            <person name="Leigh N.D."/>
            <person name="Simon A."/>
            <person name="Yun M.H."/>
        </authorList>
    </citation>
    <scope>NUCLEOTIDE SEQUENCE</scope>
    <source>
        <strain evidence="2">20211129_DDA</strain>
        <tissue evidence="2">Liver</tissue>
    </source>
</reference>
<name>A0AAV7NI14_PLEWA</name>
<evidence type="ECO:0000313" key="2">
    <source>
        <dbReference type="EMBL" id="KAJ1115151.1"/>
    </source>
</evidence>
<sequence>MSKNRVPSSTAHKSTMDKNTRLQAGVHDSGGAQKTDHDNAALLTAITQSRFMLDANINAVDSEVIPLHQDLWNAEEGISETDTRVSKVEDIIEPLQEKVTMLMTLSKELAAQIEDLEGCVHSSNLWFVGFPEGFEGDTMDKLLAKWITTLMPPDSLASCFVIQHTL</sequence>
<proteinExistence type="predicted"/>
<feature type="compositionally biased region" description="Polar residues" evidence="1">
    <location>
        <begin position="1"/>
        <end position="13"/>
    </location>
</feature>